<accession>A0A5B9W849</accession>
<evidence type="ECO:0000313" key="2">
    <source>
        <dbReference type="EMBL" id="QEH36527.1"/>
    </source>
</evidence>
<feature type="domain" description="HTH cro/C1-type" evidence="1">
    <location>
        <begin position="7"/>
        <end position="56"/>
    </location>
</feature>
<dbReference type="KEGG" id="agv:OJF2_51110"/>
<gene>
    <name evidence="2" type="ORF">OJF2_51110</name>
</gene>
<dbReference type="PROSITE" id="PS50943">
    <property type="entry name" value="HTH_CROC1"/>
    <property type="match status" value="1"/>
</dbReference>
<dbReference type="Pfam" id="PF01381">
    <property type="entry name" value="HTH_3"/>
    <property type="match status" value="1"/>
</dbReference>
<dbReference type="InterPro" id="IPR010982">
    <property type="entry name" value="Lambda_DNA-bd_dom_sf"/>
</dbReference>
<reference evidence="2 3" key="1">
    <citation type="submission" date="2019-08" db="EMBL/GenBank/DDBJ databases">
        <title>Deep-cultivation of Planctomycetes and their phenomic and genomic characterization uncovers novel biology.</title>
        <authorList>
            <person name="Wiegand S."/>
            <person name="Jogler M."/>
            <person name="Boedeker C."/>
            <person name="Pinto D."/>
            <person name="Vollmers J."/>
            <person name="Rivas-Marin E."/>
            <person name="Kohn T."/>
            <person name="Peeters S.H."/>
            <person name="Heuer A."/>
            <person name="Rast P."/>
            <person name="Oberbeckmann S."/>
            <person name="Bunk B."/>
            <person name="Jeske O."/>
            <person name="Meyerdierks A."/>
            <person name="Storesund J.E."/>
            <person name="Kallscheuer N."/>
            <person name="Luecker S."/>
            <person name="Lage O.M."/>
            <person name="Pohl T."/>
            <person name="Merkel B.J."/>
            <person name="Hornburger P."/>
            <person name="Mueller R.-W."/>
            <person name="Bruemmer F."/>
            <person name="Labrenz M."/>
            <person name="Spormann A.M."/>
            <person name="Op den Camp H."/>
            <person name="Overmann J."/>
            <person name="Amann R."/>
            <person name="Jetten M.S.M."/>
            <person name="Mascher T."/>
            <person name="Medema M.H."/>
            <person name="Devos D.P."/>
            <person name="Kaster A.-K."/>
            <person name="Ovreas L."/>
            <person name="Rohde M."/>
            <person name="Galperin M.Y."/>
            <person name="Jogler C."/>
        </authorList>
    </citation>
    <scope>NUCLEOTIDE SEQUENCE [LARGE SCALE GENOMIC DNA]</scope>
    <source>
        <strain evidence="2 3">OJF2</strain>
    </source>
</reference>
<protein>
    <recommendedName>
        <fullName evidence="1">HTH cro/C1-type domain-containing protein</fullName>
    </recommendedName>
</protein>
<dbReference type="AlphaFoldDB" id="A0A5B9W849"/>
<name>A0A5B9W849_9BACT</name>
<dbReference type="GO" id="GO:0003677">
    <property type="term" value="F:DNA binding"/>
    <property type="evidence" value="ECO:0007669"/>
    <property type="project" value="InterPro"/>
</dbReference>
<evidence type="ECO:0000259" key="1">
    <source>
        <dbReference type="PROSITE" id="PS50943"/>
    </source>
</evidence>
<evidence type="ECO:0000313" key="3">
    <source>
        <dbReference type="Proteomes" id="UP000324233"/>
    </source>
</evidence>
<proteinExistence type="predicted"/>
<dbReference type="Gene3D" id="1.10.260.40">
    <property type="entry name" value="lambda repressor-like DNA-binding domains"/>
    <property type="match status" value="1"/>
</dbReference>
<sequence>MLRLMTLADWRKAEGISQEELASRLSATLGRPVHQPSVCQWESGSVMPGADVAEAIRTMTGGRVTGASFGRRPCP</sequence>
<organism evidence="2 3">
    <name type="scientific">Aquisphaera giovannonii</name>
    <dbReference type="NCBI Taxonomy" id="406548"/>
    <lineage>
        <taxon>Bacteria</taxon>
        <taxon>Pseudomonadati</taxon>
        <taxon>Planctomycetota</taxon>
        <taxon>Planctomycetia</taxon>
        <taxon>Isosphaerales</taxon>
        <taxon>Isosphaeraceae</taxon>
        <taxon>Aquisphaera</taxon>
    </lineage>
</organism>
<dbReference type="RefSeq" id="WP_148596201.1">
    <property type="nucleotide sequence ID" value="NZ_CP042997.1"/>
</dbReference>
<dbReference type="InterPro" id="IPR001387">
    <property type="entry name" value="Cro/C1-type_HTH"/>
</dbReference>
<dbReference type="SUPFAM" id="SSF47413">
    <property type="entry name" value="lambda repressor-like DNA-binding domains"/>
    <property type="match status" value="1"/>
</dbReference>
<dbReference type="CDD" id="cd00093">
    <property type="entry name" value="HTH_XRE"/>
    <property type="match status" value="1"/>
</dbReference>
<keyword evidence="3" id="KW-1185">Reference proteome</keyword>
<dbReference type="EMBL" id="CP042997">
    <property type="protein sequence ID" value="QEH36527.1"/>
    <property type="molecule type" value="Genomic_DNA"/>
</dbReference>
<dbReference type="Proteomes" id="UP000324233">
    <property type="component" value="Chromosome"/>
</dbReference>